<protein>
    <submittedName>
        <fullName evidence="1">Uncharacterized protein</fullName>
    </submittedName>
</protein>
<dbReference type="EMBL" id="CABITT030000003">
    <property type="protein sequence ID" value="VVA96115.1"/>
    <property type="molecule type" value="Genomic_DNA"/>
</dbReference>
<dbReference type="Proteomes" id="UP000489600">
    <property type="component" value="Unassembled WGS sequence"/>
</dbReference>
<organism evidence="1 2">
    <name type="scientific">Arabis nemorensis</name>
    <dbReference type="NCBI Taxonomy" id="586526"/>
    <lineage>
        <taxon>Eukaryota</taxon>
        <taxon>Viridiplantae</taxon>
        <taxon>Streptophyta</taxon>
        <taxon>Embryophyta</taxon>
        <taxon>Tracheophyta</taxon>
        <taxon>Spermatophyta</taxon>
        <taxon>Magnoliopsida</taxon>
        <taxon>eudicotyledons</taxon>
        <taxon>Gunneridae</taxon>
        <taxon>Pentapetalae</taxon>
        <taxon>rosids</taxon>
        <taxon>malvids</taxon>
        <taxon>Brassicales</taxon>
        <taxon>Brassicaceae</taxon>
        <taxon>Arabideae</taxon>
        <taxon>Arabis</taxon>
    </lineage>
</organism>
<dbReference type="AlphaFoldDB" id="A0A565B5Q0"/>
<name>A0A565B5Q0_9BRAS</name>
<comment type="caution">
    <text evidence="1">The sequence shown here is derived from an EMBL/GenBank/DDBJ whole genome shotgun (WGS) entry which is preliminary data.</text>
</comment>
<keyword evidence="2" id="KW-1185">Reference proteome</keyword>
<sequence length="174" mass="19918">MAVHLKDYDLLCTFDCRFLTKDETEASLRLATLNFSEPAIRWRNGITRFASSYCDLTRTVSVFKRDDGERRILRTMYANAPYHEEVCSRFDLRGGRLLCDRRGQIEGSAIAYIEGLEDKNVDQIIEIVVAGFDILSEPVLKNIYKIIASKVDQFGEEYLSESAERLGFVVRGDD</sequence>
<gene>
    <name evidence="1" type="ORF">ANE_LOCUS6560</name>
</gene>
<proteinExistence type="predicted"/>
<evidence type="ECO:0000313" key="2">
    <source>
        <dbReference type="Proteomes" id="UP000489600"/>
    </source>
</evidence>
<reference evidence="1" key="1">
    <citation type="submission" date="2019-07" db="EMBL/GenBank/DDBJ databases">
        <authorList>
            <person name="Dittberner H."/>
        </authorList>
    </citation>
    <scope>NUCLEOTIDE SEQUENCE [LARGE SCALE GENOMIC DNA]</scope>
</reference>
<evidence type="ECO:0000313" key="1">
    <source>
        <dbReference type="EMBL" id="VVA96115.1"/>
    </source>
</evidence>
<accession>A0A565B5Q0</accession>